<feature type="domain" description="O-GlcNAc transferase C-terminal" evidence="5">
    <location>
        <begin position="3"/>
        <end position="157"/>
    </location>
</feature>
<dbReference type="AlphaFoldDB" id="A0AA43Q6L5"/>
<evidence type="ECO:0000256" key="4">
    <source>
        <dbReference type="ARBA" id="ARBA00022803"/>
    </source>
</evidence>
<accession>A0AA43Q6L5</accession>
<evidence type="ECO:0000259" key="5">
    <source>
        <dbReference type="Pfam" id="PF13844"/>
    </source>
</evidence>
<name>A0AA43Q6L5_9GAMM</name>
<dbReference type="PANTHER" id="PTHR44366">
    <property type="entry name" value="UDP-N-ACETYLGLUCOSAMINE--PEPTIDE N-ACETYLGLUCOSAMINYLTRANSFERASE 110 KDA SUBUNIT"/>
    <property type="match status" value="1"/>
</dbReference>
<dbReference type="Proteomes" id="UP001160519">
    <property type="component" value="Unassembled WGS sequence"/>
</dbReference>
<evidence type="ECO:0000256" key="1">
    <source>
        <dbReference type="ARBA" id="ARBA00004922"/>
    </source>
</evidence>
<keyword evidence="4" id="KW-0802">TPR repeat</keyword>
<comment type="pathway">
    <text evidence="1">Protein modification; protein glycosylation.</text>
</comment>
<protein>
    <recommendedName>
        <fullName evidence="5">O-GlcNAc transferase C-terminal domain-containing protein</fullName>
    </recommendedName>
</protein>
<evidence type="ECO:0000313" key="6">
    <source>
        <dbReference type="EMBL" id="MDI1230704.1"/>
    </source>
</evidence>
<keyword evidence="7" id="KW-1185">Reference proteome</keyword>
<comment type="caution">
    <text evidence="6">The sequence shown here is derived from an EMBL/GenBank/DDBJ whole genome shotgun (WGS) entry which is preliminary data.</text>
</comment>
<proteinExistence type="predicted"/>
<keyword evidence="2" id="KW-0808">Transferase</keyword>
<dbReference type="PANTHER" id="PTHR44366:SF1">
    <property type="entry name" value="UDP-N-ACETYLGLUCOSAMINE--PEPTIDE N-ACETYLGLUCOSAMINYLTRANSFERASE 110 KDA SUBUNIT"/>
    <property type="match status" value="1"/>
</dbReference>
<evidence type="ECO:0000256" key="2">
    <source>
        <dbReference type="ARBA" id="ARBA00022679"/>
    </source>
</evidence>
<sequence>MFALWLRILQQVPGSVLWLLDGGDTVNNRFRQHAVAAHIEADRLVFAATIAHAEYLARYRLADLFLDTLVYNVGATAAGALWAGLPVLTCPGESYAARMGASLCHAVGLPELVCASALAYEQLAIELGNHPEQMAQLKAKLTQLLTDSPLFQPQTFVLALEQALRKVWQKYSCRSGPCPR</sequence>
<dbReference type="EMBL" id="JAQSDF010000013">
    <property type="protein sequence ID" value="MDI1230704.1"/>
    <property type="molecule type" value="Genomic_DNA"/>
</dbReference>
<keyword evidence="3" id="KW-0677">Repeat</keyword>
<dbReference type="GO" id="GO:0006493">
    <property type="term" value="P:protein O-linked glycosylation"/>
    <property type="evidence" value="ECO:0007669"/>
    <property type="project" value="InterPro"/>
</dbReference>
<reference evidence="6" key="1">
    <citation type="submission" date="2023-01" db="EMBL/GenBank/DDBJ databases">
        <title>Biogeochemical cycle of methane in antarctic sediments.</title>
        <authorList>
            <person name="Roldan D.M."/>
            <person name="Menes R.J."/>
        </authorList>
    </citation>
    <scope>NUCLEOTIDE SEQUENCE [LARGE SCALE GENOMIC DNA]</scope>
    <source>
        <strain evidence="6">K-2018 MAG008</strain>
    </source>
</reference>
<dbReference type="Pfam" id="PF13844">
    <property type="entry name" value="Glyco_transf_41"/>
    <property type="match status" value="1"/>
</dbReference>
<organism evidence="6 7">
    <name type="scientific">Candidatus Methylobacter titanis</name>
    <dbReference type="NCBI Taxonomy" id="3053457"/>
    <lineage>
        <taxon>Bacteria</taxon>
        <taxon>Pseudomonadati</taxon>
        <taxon>Pseudomonadota</taxon>
        <taxon>Gammaproteobacteria</taxon>
        <taxon>Methylococcales</taxon>
        <taxon>Methylococcaceae</taxon>
        <taxon>Methylobacter</taxon>
    </lineage>
</organism>
<dbReference type="InterPro" id="IPR037919">
    <property type="entry name" value="OGT"/>
</dbReference>
<evidence type="ECO:0000256" key="3">
    <source>
        <dbReference type="ARBA" id="ARBA00022737"/>
    </source>
</evidence>
<dbReference type="Gene3D" id="3.40.50.2000">
    <property type="entry name" value="Glycogen Phosphorylase B"/>
    <property type="match status" value="1"/>
</dbReference>
<dbReference type="InterPro" id="IPR029489">
    <property type="entry name" value="OGT/SEC/SPY_C"/>
</dbReference>
<dbReference type="GO" id="GO:0097363">
    <property type="term" value="F:protein O-acetylglucosaminyltransferase activity"/>
    <property type="evidence" value="ECO:0007669"/>
    <property type="project" value="TreeGrafter"/>
</dbReference>
<gene>
    <name evidence="6" type="ORF">PSU93_06110</name>
</gene>
<evidence type="ECO:0000313" key="7">
    <source>
        <dbReference type="Proteomes" id="UP001160519"/>
    </source>
</evidence>